<accession>D0KX65</accession>
<dbReference type="AlphaFoldDB" id="D0KX65"/>
<dbReference type="PIRSF" id="PIRSF011484">
    <property type="entry name" value="YaeQ"/>
    <property type="match status" value="1"/>
</dbReference>
<organism evidence="1 2">
    <name type="scientific">Halothiobacillus neapolitanus (strain ATCC 23641 / DSM 15147 / CIP 104769 / NCIMB 8539 / c2)</name>
    <name type="common">Thiobacillus neapolitanus</name>
    <dbReference type="NCBI Taxonomy" id="555778"/>
    <lineage>
        <taxon>Bacteria</taxon>
        <taxon>Pseudomonadati</taxon>
        <taxon>Pseudomonadota</taxon>
        <taxon>Gammaproteobacteria</taxon>
        <taxon>Chromatiales</taxon>
        <taxon>Halothiobacillaceae</taxon>
        <taxon>Halothiobacillus</taxon>
    </lineage>
</organism>
<dbReference type="SUPFAM" id="SSF52980">
    <property type="entry name" value="Restriction endonuclease-like"/>
    <property type="match status" value="1"/>
</dbReference>
<dbReference type="RefSeq" id="WP_012823115.1">
    <property type="nucleotide sequence ID" value="NC_013422.1"/>
</dbReference>
<evidence type="ECO:0000313" key="2">
    <source>
        <dbReference type="Proteomes" id="UP000009102"/>
    </source>
</evidence>
<dbReference type="PANTHER" id="PTHR38784:SF1">
    <property type="entry name" value="SUCROSE PHOSPHORYLASE"/>
    <property type="match status" value="1"/>
</dbReference>
<dbReference type="Pfam" id="PF07152">
    <property type="entry name" value="YaeQ"/>
    <property type="match status" value="1"/>
</dbReference>
<reference evidence="1 2" key="1">
    <citation type="submission" date="2009-10" db="EMBL/GenBank/DDBJ databases">
        <title>Complete sequence of Halothiobacillus neapolitanus c2.</title>
        <authorList>
            <consortium name="US DOE Joint Genome Institute"/>
            <person name="Lucas S."/>
            <person name="Copeland A."/>
            <person name="Lapidus A."/>
            <person name="Glavina del Rio T."/>
            <person name="Tice H."/>
            <person name="Bruce D."/>
            <person name="Goodwin L."/>
            <person name="Pitluck S."/>
            <person name="Davenport K."/>
            <person name="Brettin T."/>
            <person name="Detter J.C."/>
            <person name="Han C."/>
            <person name="Tapia R."/>
            <person name="Larimer F."/>
            <person name="Land M."/>
            <person name="Hauser L."/>
            <person name="Kyrpides N."/>
            <person name="Mikhailova N."/>
            <person name="Kerfeld C."/>
            <person name="Cannon G."/>
            <person name="Heinhort S."/>
        </authorList>
    </citation>
    <scope>NUCLEOTIDE SEQUENCE [LARGE SCALE GENOMIC DNA]</scope>
    <source>
        <strain evidence="2">ATCC 23641 / c2</strain>
    </source>
</reference>
<dbReference type="EMBL" id="CP001801">
    <property type="protein sequence ID" value="ACX95079.1"/>
    <property type="molecule type" value="Genomic_DNA"/>
</dbReference>
<evidence type="ECO:0000313" key="1">
    <source>
        <dbReference type="EMBL" id="ACX95079.1"/>
    </source>
</evidence>
<dbReference type="Proteomes" id="UP000009102">
    <property type="component" value="Chromosome"/>
</dbReference>
<dbReference type="InterPro" id="IPR011335">
    <property type="entry name" value="Restrct_endonuc-II-like"/>
</dbReference>
<dbReference type="Gene3D" id="3.10.640.10">
    <property type="entry name" value="Restriction endonuclease-like alpha-beta roll domain"/>
    <property type="match status" value="1"/>
</dbReference>
<keyword evidence="2" id="KW-1185">Reference proteome</keyword>
<protein>
    <submittedName>
        <fullName evidence="1">YaeQ family protein</fullName>
    </submittedName>
</protein>
<proteinExistence type="predicted"/>
<name>D0KX65_HALNC</name>
<dbReference type="eggNOG" id="COG4681">
    <property type="taxonomic scope" value="Bacteria"/>
</dbReference>
<dbReference type="SMART" id="SM01322">
    <property type="entry name" value="YaeQ"/>
    <property type="match status" value="1"/>
</dbReference>
<dbReference type="CDD" id="cd22368">
    <property type="entry name" value="YaeQ-like"/>
    <property type="match status" value="1"/>
</dbReference>
<gene>
    <name evidence="1" type="ordered locus">Hneap_0216</name>
</gene>
<dbReference type="KEGG" id="hna:Hneap_0216"/>
<sequence>MAQKATVYKVDLDISDMDRSYYLSHHLTLALHPSETESRMMFRLLAFALNAQEALQFTRGLSADDEPDIWLKDLTGAIDLWIEVGLPDERRLRKACGRAKQVLVYAYGDRAVSVWWAKSAREFARLDNLRVFSIDDESLDGLTALIGRGMHLSVSIQDGDIWFSDGEGNVPITVRSLQPA</sequence>
<dbReference type="OrthoDB" id="5293309at2"/>
<dbReference type="HOGENOM" id="CLU_096741_0_0_6"/>
<dbReference type="InterPro" id="IPR009822">
    <property type="entry name" value="YaeQ"/>
</dbReference>
<dbReference type="STRING" id="555778.Hneap_0216"/>
<dbReference type="InterPro" id="IPR038590">
    <property type="entry name" value="YaeQ_sf"/>
</dbReference>
<dbReference type="PANTHER" id="PTHR38784">
    <property type="entry name" value="SUCROSE PHOSPHORYLASE"/>
    <property type="match status" value="1"/>
</dbReference>